<keyword evidence="3" id="KW-1185">Reference proteome</keyword>
<feature type="compositionally biased region" description="Basic and acidic residues" evidence="1">
    <location>
        <begin position="1"/>
        <end position="14"/>
    </location>
</feature>
<dbReference type="STRING" id="361183.AMC99_00631"/>
<sequence>MEHMEHSPSHEILRAAHRRFRTPGSAEIGDSNDDGICRMTPE</sequence>
<protein>
    <submittedName>
        <fullName evidence="2">Uncharacterized protein</fullName>
    </submittedName>
</protein>
<dbReference type="PATRIC" id="fig|361183.4.peg.622"/>
<name>A0A0M4LTA3_9SPHN</name>
<gene>
    <name evidence="2" type="ORF">AMC99_00631</name>
</gene>
<evidence type="ECO:0000256" key="1">
    <source>
        <dbReference type="SAM" id="MobiDB-lite"/>
    </source>
</evidence>
<dbReference type="KEGG" id="aep:AMC99_00631"/>
<evidence type="ECO:0000313" key="3">
    <source>
        <dbReference type="Proteomes" id="UP000057938"/>
    </source>
</evidence>
<dbReference type="Proteomes" id="UP000057938">
    <property type="component" value="Chromosome"/>
</dbReference>
<feature type="region of interest" description="Disordered" evidence="1">
    <location>
        <begin position="1"/>
        <end position="42"/>
    </location>
</feature>
<reference evidence="2 3" key="1">
    <citation type="submission" date="2015-09" db="EMBL/GenBank/DDBJ databases">
        <title>Complete genome sequence of a benzo[a]pyrene-degrading bacterium Altererythrobacter epoxidivorans CGMCC 1.7731T.</title>
        <authorList>
            <person name="Li Z."/>
            <person name="Cheng H."/>
            <person name="Huo Y."/>
            <person name="Xu X."/>
        </authorList>
    </citation>
    <scope>NUCLEOTIDE SEQUENCE [LARGE SCALE GENOMIC DNA]</scope>
    <source>
        <strain evidence="2 3">CGMCC 1.7731</strain>
    </source>
</reference>
<dbReference type="EMBL" id="CP012669">
    <property type="protein sequence ID" value="ALE15941.1"/>
    <property type="molecule type" value="Genomic_DNA"/>
</dbReference>
<accession>A0A0M4LTA3</accession>
<organism evidence="2 3">
    <name type="scientific">Altererythrobacter epoxidivorans</name>
    <dbReference type="NCBI Taxonomy" id="361183"/>
    <lineage>
        <taxon>Bacteria</taxon>
        <taxon>Pseudomonadati</taxon>
        <taxon>Pseudomonadota</taxon>
        <taxon>Alphaproteobacteria</taxon>
        <taxon>Sphingomonadales</taxon>
        <taxon>Erythrobacteraceae</taxon>
        <taxon>Altererythrobacter</taxon>
    </lineage>
</organism>
<dbReference type="AlphaFoldDB" id="A0A0M4LTA3"/>
<proteinExistence type="predicted"/>
<evidence type="ECO:0000313" key="2">
    <source>
        <dbReference type="EMBL" id="ALE15941.1"/>
    </source>
</evidence>